<dbReference type="AlphaFoldDB" id="A0A2U1K3Y1"/>
<comment type="similarity">
    <text evidence="4">Belongs to the CobB/CobQ family. CobQ subfamily.</text>
</comment>
<dbReference type="Proteomes" id="UP000245998">
    <property type="component" value="Unassembled WGS sequence"/>
</dbReference>
<protein>
    <recommendedName>
        <fullName evidence="4">Cobyric acid synthase</fullName>
    </recommendedName>
</protein>
<evidence type="ECO:0000256" key="4">
    <source>
        <dbReference type="HAMAP-Rule" id="MF_00028"/>
    </source>
</evidence>
<evidence type="ECO:0000256" key="2">
    <source>
        <dbReference type="ARBA" id="ARBA00022573"/>
    </source>
</evidence>
<dbReference type="EMBL" id="QCZG01000011">
    <property type="protein sequence ID" value="PWA12221.1"/>
    <property type="molecule type" value="Genomic_DNA"/>
</dbReference>
<comment type="function">
    <text evidence="4">Catalyzes amidations at positions B, D, E, and G on adenosylcobyrinic A,C-diamide. NH(2) groups are provided by glutamine, and one molecule of ATP is hydrogenolyzed for each amidation.</text>
</comment>
<evidence type="ECO:0000313" key="6">
    <source>
        <dbReference type="EMBL" id="PWA12221.1"/>
    </source>
</evidence>
<evidence type="ECO:0000256" key="1">
    <source>
        <dbReference type="ARBA" id="ARBA00004953"/>
    </source>
</evidence>
<dbReference type="CDD" id="cd05389">
    <property type="entry name" value="CobQ_N"/>
    <property type="match status" value="1"/>
</dbReference>
<accession>A0A2U1K3Y1</accession>
<dbReference type="InterPro" id="IPR027417">
    <property type="entry name" value="P-loop_NTPase"/>
</dbReference>
<dbReference type="InterPro" id="IPR002586">
    <property type="entry name" value="CobQ/CobB/MinD/ParA_Nub-bd_dom"/>
</dbReference>
<feature type="domain" description="CobQ/CobB/MinD/ParA nucleotide binding" evidence="5">
    <location>
        <begin position="4"/>
        <end position="231"/>
    </location>
</feature>
<evidence type="ECO:0000259" key="5">
    <source>
        <dbReference type="Pfam" id="PF01656"/>
    </source>
</evidence>
<reference evidence="6 7" key="1">
    <citation type="submission" date="2018-04" db="EMBL/GenBank/DDBJ databases">
        <title>Camelliibacillus theae gen. nov., sp. nov., isolated from Pu'er tea.</title>
        <authorList>
            <person name="Niu L."/>
        </authorList>
    </citation>
    <scope>NUCLEOTIDE SEQUENCE [LARGE SCALE GENOMIC DNA]</scope>
    <source>
        <strain evidence="6 7">T8</strain>
    </source>
</reference>
<sequence>MKGIMLQGTSSDVGKSVLSTAICRILANKGYAVAPFKSQNMSNKTSVTVDGKEIARSQFLQAEAAKVVASAYMNPIVLKPKSDRISDVILLGEKVQTYSGSEYREKFYERGIAAIKESLANLEKEFDLVVIEGAGSPVEMNLNDRELVNMKVAEIADVPVILIADIERGGVFASLVGTMELFTKEQLARVKGIIINKFRGEIDLFYNGKIWLEKKLNLPILGVVPTFEQINIEAEDSLSQSPHEQMNSFEQRELAYEQFAAHVARHLDIEQIIRTMNEWGKQ</sequence>
<keyword evidence="7" id="KW-1185">Reference proteome</keyword>
<organism evidence="6 7">
    <name type="scientific">Pueribacillus theae</name>
    <dbReference type="NCBI Taxonomy" id="2171751"/>
    <lineage>
        <taxon>Bacteria</taxon>
        <taxon>Bacillati</taxon>
        <taxon>Bacillota</taxon>
        <taxon>Bacilli</taxon>
        <taxon>Bacillales</taxon>
        <taxon>Bacillaceae</taxon>
        <taxon>Pueribacillus</taxon>
    </lineage>
</organism>
<comment type="caution">
    <text evidence="6">The sequence shown here is derived from an EMBL/GenBank/DDBJ whole genome shotgun (WGS) entry which is preliminary data.</text>
</comment>
<dbReference type="UniPathway" id="UPA00148"/>
<dbReference type="OrthoDB" id="9808302at2"/>
<gene>
    <name evidence="4" type="primary">cobQ</name>
    <name evidence="6" type="ORF">DCC39_07260</name>
</gene>
<dbReference type="InterPro" id="IPR047045">
    <property type="entry name" value="CobQ_N"/>
</dbReference>
<keyword evidence="3 4" id="KW-0315">Glutamine amidotransferase</keyword>
<dbReference type="Pfam" id="PF01656">
    <property type="entry name" value="CbiA"/>
    <property type="match status" value="1"/>
</dbReference>
<dbReference type="PANTHER" id="PTHR21343:SF1">
    <property type="entry name" value="COBYRIC ACID SYNTHASE"/>
    <property type="match status" value="1"/>
</dbReference>
<dbReference type="Gene3D" id="3.40.50.300">
    <property type="entry name" value="P-loop containing nucleotide triphosphate hydrolases"/>
    <property type="match status" value="1"/>
</dbReference>
<proteinExistence type="inferred from homology"/>
<dbReference type="SUPFAM" id="SSF52540">
    <property type="entry name" value="P-loop containing nucleoside triphosphate hydrolases"/>
    <property type="match status" value="1"/>
</dbReference>
<name>A0A2U1K3Y1_9BACI</name>
<dbReference type="GO" id="GO:0009236">
    <property type="term" value="P:cobalamin biosynthetic process"/>
    <property type="evidence" value="ECO:0007669"/>
    <property type="project" value="UniProtKB-UniRule"/>
</dbReference>
<evidence type="ECO:0000313" key="7">
    <source>
        <dbReference type="Proteomes" id="UP000245998"/>
    </source>
</evidence>
<comment type="pathway">
    <text evidence="1 4">Cofactor biosynthesis; adenosylcobalamin biosynthesis.</text>
</comment>
<dbReference type="RefSeq" id="WP_116554227.1">
    <property type="nucleotide sequence ID" value="NZ_QCZG01000011.1"/>
</dbReference>
<comment type="caution">
    <text evidence="4">Lacks conserved residue(s) required for the propagation of feature annotation.</text>
</comment>
<keyword evidence="2 4" id="KW-0169">Cobalamin biosynthesis</keyword>
<dbReference type="HAMAP" id="MF_00028">
    <property type="entry name" value="CobQ"/>
    <property type="match status" value="1"/>
</dbReference>
<evidence type="ECO:0000256" key="3">
    <source>
        <dbReference type="ARBA" id="ARBA00022962"/>
    </source>
</evidence>
<dbReference type="InterPro" id="IPR004459">
    <property type="entry name" value="CobQ_synth"/>
</dbReference>
<dbReference type="GO" id="GO:0003824">
    <property type="term" value="F:catalytic activity"/>
    <property type="evidence" value="ECO:0007669"/>
    <property type="project" value="InterPro"/>
</dbReference>
<dbReference type="NCBIfam" id="NF001989">
    <property type="entry name" value="PRK00784.1"/>
    <property type="match status" value="1"/>
</dbReference>
<dbReference type="PANTHER" id="PTHR21343">
    <property type="entry name" value="DETHIOBIOTIN SYNTHETASE"/>
    <property type="match status" value="1"/>
</dbReference>
<dbReference type="GO" id="GO:0015420">
    <property type="term" value="F:ABC-type vitamin B12 transporter activity"/>
    <property type="evidence" value="ECO:0007669"/>
    <property type="project" value="UniProtKB-UniRule"/>
</dbReference>